<reference evidence="3" key="1">
    <citation type="journal article" date="2019" name="Nat. Commun.">
        <title>The genome of broomcorn millet.</title>
        <authorList>
            <person name="Zou C."/>
            <person name="Miki D."/>
            <person name="Li D."/>
            <person name="Tang Q."/>
            <person name="Xiao L."/>
            <person name="Rajput S."/>
            <person name="Deng P."/>
            <person name="Jia W."/>
            <person name="Huang R."/>
            <person name="Zhang M."/>
            <person name="Sun Y."/>
            <person name="Hu J."/>
            <person name="Fu X."/>
            <person name="Schnable P.S."/>
            <person name="Li F."/>
            <person name="Zhang H."/>
            <person name="Feng B."/>
            <person name="Zhu X."/>
            <person name="Liu R."/>
            <person name="Schnable J.C."/>
            <person name="Zhu J.-K."/>
            <person name="Zhang H."/>
        </authorList>
    </citation>
    <scope>NUCLEOTIDE SEQUENCE [LARGE SCALE GENOMIC DNA]</scope>
</reference>
<organism evidence="2 3">
    <name type="scientific">Panicum miliaceum</name>
    <name type="common">Proso millet</name>
    <name type="synonym">Broomcorn millet</name>
    <dbReference type="NCBI Taxonomy" id="4540"/>
    <lineage>
        <taxon>Eukaryota</taxon>
        <taxon>Viridiplantae</taxon>
        <taxon>Streptophyta</taxon>
        <taxon>Embryophyta</taxon>
        <taxon>Tracheophyta</taxon>
        <taxon>Spermatophyta</taxon>
        <taxon>Magnoliopsida</taxon>
        <taxon>Liliopsida</taxon>
        <taxon>Poales</taxon>
        <taxon>Poaceae</taxon>
        <taxon>PACMAD clade</taxon>
        <taxon>Panicoideae</taxon>
        <taxon>Panicodae</taxon>
        <taxon>Paniceae</taxon>
        <taxon>Panicinae</taxon>
        <taxon>Panicum</taxon>
        <taxon>Panicum sect. Panicum</taxon>
    </lineage>
</organism>
<dbReference type="OrthoDB" id="10589748at2759"/>
<feature type="region of interest" description="Disordered" evidence="1">
    <location>
        <begin position="70"/>
        <end position="98"/>
    </location>
</feature>
<name>A0A3L6S2Q9_PANMI</name>
<gene>
    <name evidence="2" type="ORF">C2845_PM09G08560</name>
</gene>
<dbReference type="EMBL" id="PQIB02000006">
    <property type="protein sequence ID" value="RLN13567.1"/>
    <property type="molecule type" value="Genomic_DNA"/>
</dbReference>
<dbReference type="Proteomes" id="UP000275267">
    <property type="component" value="Unassembled WGS sequence"/>
</dbReference>
<accession>A0A3L6S2Q9</accession>
<protein>
    <submittedName>
        <fullName evidence="2">Uncharacterized protein</fullName>
    </submittedName>
</protein>
<dbReference type="AlphaFoldDB" id="A0A3L6S2Q9"/>
<evidence type="ECO:0000313" key="3">
    <source>
        <dbReference type="Proteomes" id="UP000275267"/>
    </source>
</evidence>
<comment type="caution">
    <text evidence="2">The sequence shown here is derived from an EMBL/GenBank/DDBJ whole genome shotgun (WGS) entry which is preliminary data.</text>
</comment>
<proteinExistence type="predicted"/>
<evidence type="ECO:0000256" key="1">
    <source>
        <dbReference type="SAM" id="MobiDB-lite"/>
    </source>
</evidence>
<evidence type="ECO:0000313" key="2">
    <source>
        <dbReference type="EMBL" id="RLN13567.1"/>
    </source>
</evidence>
<feature type="compositionally biased region" description="Acidic residues" evidence="1">
    <location>
        <begin position="71"/>
        <end position="87"/>
    </location>
</feature>
<keyword evidence="3" id="KW-1185">Reference proteome</keyword>
<sequence>MTPTSCTTSTSSSSLGLGTFPSFSLFPPLPQASKKKDDLELHQAFYTILQPLPVFHPSPHHCNRVYTVTPEQDEGEPESELVGDDTPVENQGDPQPETVFGYFYPADGGAVEK</sequence>